<organism evidence="2 3">
    <name type="scientific">Thiobaca trueperi</name>
    <dbReference type="NCBI Taxonomy" id="127458"/>
    <lineage>
        <taxon>Bacteria</taxon>
        <taxon>Pseudomonadati</taxon>
        <taxon>Pseudomonadota</taxon>
        <taxon>Gammaproteobacteria</taxon>
        <taxon>Chromatiales</taxon>
        <taxon>Chromatiaceae</taxon>
        <taxon>Thiobaca</taxon>
    </lineage>
</organism>
<keyword evidence="1" id="KW-0812">Transmembrane</keyword>
<accession>A0A4V6P001</accession>
<feature type="transmembrane region" description="Helical" evidence="1">
    <location>
        <begin position="12"/>
        <end position="30"/>
    </location>
</feature>
<dbReference type="OrthoDB" id="7064696at2"/>
<protein>
    <recommendedName>
        <fullName evidence="4">DUF2061 domain-containing protein</fullName>
    </recommendedName>
</protein>
<evidence type="ECO:0000313" key="3">
    <source>
        <dbReference type="Proteomes" id="UP000295717"/>
    </source>
</evidence>
<sequence length="67" mass="7372">MNKEQLKHIAAALHAIALAQFAVFGYTALIAQPVAWVQLTLSIIGFFNIEFVAVWVLSYVRDSGNPP</sequence>
<feature type="transmembrane region" description="Helical" evidence="1">
    <location>
        <begin position="36"/>
        <end position="60"/>
    </location>
</feature>
<gene>
    <name evidence="2" type="ORF">EDC35_102213</name>
</gene>
<reference evidence="2 3" key="1">
    <citation type="submission" date="2019-03" db="EMBL/GenBank/DDBJ databases">
        <title>Genomic Encyclopedia of Type Strains, Phase IV (KMG-IV): sequencing the most valuable type-strain genomes for metagenomic binning, comparative biology and taxonomic classification.</title>
        <authorList>
            <person name="Goeker M."/>
        </authorList>
    </citation>
    <scope>NUCLEOTIDE SEQUENCE [LARGE SCALE GENOMIC DNA]</scope>
    <source>
        <strain evidence="2 3">DSM 13587</strain>
    </source>
</reference>
<comment type="caution">
    <text evidence="2">The sequence shown here is derived from an EMBL/GenBank/DDBJ whole genome shotgun (WGS) entry which is preliminary data.</text>
</comment>
<dbReference type="RefSeq" id="WP_132976010.1">
    <property type="nucleotide sequence ID" value="NZ_SMAO01000002.1"/>
</dbReference>
<dbReference type="EMBL" id="SMAO01000002">
    <property type="protein sequence ID" value="TCT22882.1"/>
    <property type="molecule type" value="Genomic_DNA"/>
</dbReference>
<proteinExistence type="predicted"/>
<evidence type="ECO:0000256" key="1">
    <source>
        <dbReference type="SAM" id="Phobius"/>
    </source>
</evidence>
<name>A0A4V6P001_9GAMM</name>
<dbReference type="AlphaFoldDB" id="A0A4V6P001"/>
<evidence type="ECO:0008006" key="4">
    <source>
        <dbReference type="Google" id="ProtNLM"/>
    </source>
</evidence>
<evidence type="ECO:0000313" key="2">
    <source>
        <dbReference type="EMBL" id="TCT22882.1"/>
    </source>
</evidence>
<dbReference type="Proteomes" id="UP000295717">
    <property type="component" value="Unassembled WGS sequence"/>
</dbReference>
<keyword evidence="1" id="KW-1133">Transmembrane helix</keyword>
<keyword evidence="1" id="KW-0472">Membrane</keyword>
<keyword evidence="3" id="KW-1185">Reference proteome</keyword>